<proteinExistence type="predicted"/>
<dbReference type="InterPro" id="IPR013321">
    <property type="entry name" value="Arc_rbn_hlx_hlx"/>
</dbReference>
<comment type="caution">
    <text evidence="1">The sequence shown here is derived from an EMBL/GenBank/DDBJ whole genome shotgun (WGS) entry which is preliminary data.</text>
</comment>
<evidence type="ECO:0000313" key="1">
    <source>
        <dbReference type="EMBL" id="MBE9213649.1"/>
    </source>
</evidence>
<name>A0A8J7F8R4_9CYAN</name>
<accession>A0A8J7F8R4</accession>
<evidence type="ECO:0000313" key="2">
    <source>
        <dbReference type="Proteomes" id="UP000620559"/>
    </source>
</evidence>
<dbReference type="InterPro" id="IPR015354">
    <property type="entry name" value="DNA_partition_ParG"/>
</dbReference>
<dbReference type="GO" id="GO:0006355">
    <property type="term" value="P:regulation of DNA-templated transcription"/>
    <property type="evidence" value="ECO:0007669"/>
    <property type="project" value="InterPro"/>
</dbReference>
<keyword evidence="2" id="KW-1185">Reference proteome</keyword>
<dbReference type="Proteomes" id="UP000620559">
    <property type="component" value="Unassembled WGS sequence"/>
</dbReference>
<dbReference type="EMBL" id="JADEWL010000038">
    <property type="protein sequence ID" value="MBE9213649.1"/>
    <property type="molecule type" value="Genomic_DNA"/>
</dbReference>
<dbReference type="RefSeq" id="WP_193920751.1">
    <property type="nucleotide sequence ID" value="NZ_JADEWL010000038.1"/>
</dbReference>
<dbReference type="Pfam" id="PF09274">
    <property type="entry name" value="ParG"/>
    <property type="match status" value="1"/>
</dbReference>
<dbReference type="InterPro" id="IPR010985">
    <property type="entry name" value="Ribbon_hlx_hlx"/>
</dbReference>
<dbReference type="Gene3D" id="1.10.1220.10">
    <property type="entry name" value="Met repressor-like"/>
    <property type="match status" value="1"/>
</dbReference>
<gene>
    <name evidence="1" type="ORF">IQ247_13405</name>
</gene>
<sequence>MPRAKDVVYVRARVPKNIHLRFKIEALKAGKDMDKIINELIEKWLAEVAPDFDPEEDEREQPAKQKR</sequence>
<organism evidence="1 2">
    <name type="scientific">Plectonema cf. radiosum LEGE 06105</name>
    <dbReference type="NCBI Taxonomy" id="945769"/>
    <lineage>
        <taxon>Bacteria</taxon>
        <taxon>Bacillati</taxon>
        <taxon>Cyanobacteriota</taxon>
        <taxon>Cyanophyceae</taxon>
        <taxon>Oscillatoriophycideae</taxon>
        <taxon>Oscillatoriales</taxon>
        <taxon>Microcoleaceae</taxon>
        <taxon>Plectonema</taxon>
    </lineage>
</organism>
<reference evidence="1" key="1">
    <citation type="submission" date="2020-10" db="EMBL/GenBank/DDBJ databases">
        <authorList>
            <person name="Castelo-Branco R."/>
            <person name="Eusebio N."/>
            <person name="Adriana R."/>
            <person name="Vieira A."/>
            <person name="Brugerolle De Fraissinette N."/>
            <person name="Rezende De Castro R."/>
            <person name="Schneider M.P."/>
            <person name="Vasconcelos V."/>
            <person name="Leao P.N."/>
        </authorList>
    </citation>
    <scope>NUCLEOTIDE SEQUENCE</scope>
    <source>
        <strain evidence="1">LEGE 06105</strain>
    </source>
</reference>
<protein>
    <submittedName>
        <fullName evidence="1">ParG</fullName>
    </submittedName>
</protein>
<dbReference type="AlphaFoldDB" id="A0A8J7F8R4"/>
<dbReference type="SUPFAM" id="SSF47598">
    <property type="entry name" value="Ribbon-helix-helix"/>
    <property type="match status" value="1"/>
</dbReference>